<feature type="region of interest" description="Disordered" evidence="5">
    <location>
        <begin position="340"/>
        <end position="410"/>
    </location>
</feature>
<feature type="compositionally biased region" description="Basic and acidic residues" evidence="5">
    <location>
        <begin position="626"/>
        <end position="635"/>
    </location>
</feature>
<evidence type="ECO:0000256" key="1">
    <source>
        <dbReference type="ARBA" id="ARBA00004123"/>
    </source>
</evidence>
<feature type="compositionally biased region" description="Polar residues" evidence="5">
    <location>
        <begin position="241"/>
        <end position="258"/>
    </location>
</feature>
<feature type="region of interest" description="Disordered" evidence="5">
    <location>
        <begin position="467"/>
        <end position="748"/>
    </location>
</feature>
<evidence type="ECO:0000256" key="5">
    <source>
        <dbReference type="SAM" id="MobiDB-lite"/>
    </source>
</evidence>
<feature type="non-terminal residue" evidence="7">
    <location>
        <position position="1"/>
    </location>
</feature>
<feature type="region of interest" description="Disordered" evidence="5">
    <location>
        <begin position="762"/>
        <end position="943"/>
    </location>
</feature>
<organism evidence="7 8">
    <name type="scientific">Alaudala cheleensis</name>
    <name type="common">Asian short-toed lark</name>
    <dbReference type="NCBI Taxonomy" id="670337"/>
    <lineage>
        <taxon>Eukaryota</taxon>
        <taxon>Metazoa</taxon>
        <taxon>Chordata</taxon>
        <taxon>Craniata</taxon>
        <taxon>Vertebrata</taxon>
        <taxon>Euteleostomi</taxon>
        <taxon>Archelosauria</taxon>
        <taxon>Archosauria</taxon>
        <taxon>Dinosauria</taxon>
        <taxon>Saurischia</taxon>
        <taxon>Theropoda</taxon>
        <taxon>Coelurosauria</taxon>
        <taxon>Aves</taxon>
        <taxon>Neognathae</taxon>
        <taxon>Neoaves</taxon>
        <taxon>Telluraves</taxon>
        <taxon>Australaves</taxon>
        <taxon>Passeriformes</taxon>
        <taxon>Sylvioidea</taxon>
        <taxon>Alaudidae</taxon>
        <taxon>Alaudala</taxon>
    </lineage>
</organism>
<dbReference type="InterPro" id="IPR007797">
    <property type="entry name" value="AF4/FMR2"/>
</dbReference>
<dbReference type="InterPro" id="IPR043640">
    <property type="entry name" value="AF4/FMR2_CHD"/>
</dbReference>
<evidence type="ECO:0000256" key="2">
    <source>
        <dbReference type="ARBA" id="ARBA00007354"/>
    </source>
</evidence>
<comment type="caution">
    <text evidence="7">The sequence shown here is derived from an EMBL/GenBank/DDBJ whole genome shotgun (WGS) entry which is preliminary data.</text>
</comment>
<feature type="compositionally biased region" description="Basic and acidic residues" evidence="5">
    <location>
        <begin position="674"/>
        <end position="683"/>
    </location>
</feature>
<dbReference type="InterPro" id="IPR043639">
    <property type="entry name" value="AF4_int"/>
</dbReference>
<feature type="region of interest" description="Disordered" evidence="5">
    <location>
        <begin position="229"/>
        <end position="307"/>
    </location>
</feature>
<dbReference type="Pfam" id="PF05110">
    <property type="entry name" value="AF-4"/>
    <property type="match status" value="1"/>
</dbReference>
<feature type="compositionally biased region" description="Basic and acidic residues" evidence="5">
    <location>
        <begin position="897"/>
        <end position="918"/>
    </location>
</feature>
<feature type="compositionally biased region" description="Basic and acidic residues" evidence="5">
    <location>
        <begin position="163"/>
        <end position="172"/>
    </location>
</feature>
<feature type="compositionally biased region" description="Polar residues" evidence="5">
    <location>
        <begin position="132"/>
        <end position="144"/>
    </location>
</feature>
<dbReference type="PANTHER" id="PTHR10528:SF6">
    <property type="entry name" value="AF4_FMR2 FAMILY MEMBER 1"/>
    <property type="match status" value="1"/>
</dbReference>
<reference evidence="7 8" key="1">
    <citation type="submission" date="2019-09" db="EMBL/GenBank/DDBJ databases">
        <title>Bird 10,000 Genomes (B10K) Project - Family phase.</title>
        <authorList>
            <person name="Zhang G."/>
        </authorList>
    </citation>
    <scope>NUCLEOTIDE SEQUENCE [LARGE SCALE GENOMIC DNA]</scope>
    <source>
        <strain evidence="7">B10K-DU-001-15</strain>
        <tissue evidence="7">Muscle</tissue>
    </source>
</reference>
<dbReference type="PANTHER" id="PTHR10528">
    <property type="entry name" value="AF4/FMR2 FAMILY MEMBER"/>
    <property type="match status" value="1"/>
</dbReference>
<protein>
    <submittedName>
        <fullName evidence="7">AFF1 protein</fullName>
    </submittedName>
</protein>
<feature type="compositionally biased region" description="Low complexity" evidence="5">
    <location>
        <begin position="1116"/>
        <end position="1126"/>
    </location>
</feature>
<feature type="compositionally biased region" description="Low complexity" evidence="5">
    <location>
        <begin position="229"/>
        <end position="240"/>
    </location>
</feature>
<accession>A0A7L2BF87</accession>
<proteinExistence type="inferred from homology"/>
<keyword evidence="3" id="KW-0597">Phosphoprotein</keyword>
<dbReference type="AlphaFoldDB" id="A0A7L2BF87"/>
<feature type="compositionally biased region" description="Low complexity" evidence="5">
    <location>
        <begin position="472"/>
        <end position="488"/>
    </location>
</feature>
<feature type="compositionally biased region" description="Basic and acidic residues" evidence="5">
    <location>
        <begin position="340"/>
        <end position="370"/>
    </location>
</feature>
<feature type="compositionally biased region" description="Pro residues" evidence="5">
    <location>
        <begin position="508"/>
        <end position="518"/>
    </location>
</feature>
<gene>
    <name evidence="7" type="primary">Aff1</name>
    <name evidence="7" type="ORF">ALACHE_R14076</name>
</gene>
<feature type="region of interest" description="Disordered" evidence="5">
    <location>
        <begin position="18"/>
        <end position="53"/>
    </location>
</feature>
<sequence length="1170" mass="128777">FSPSSSLCNEDRNLLRIREKERRSQEALEDKKQFSEKTPLFAEPYKTNKEDELSSRIQNMLGNYEELKEFMSNKSCQSLIGIPKSFAPLFPPRQPDRPYFPEKAIRALPSSFQQLARRPPVGPMAVPPCPPSHSSHLQKAQSGTEPAPDLHSKSRSLPSARSHGQEHSRGGRDTQAGFPHSHKDRPGRGEGRAHGLQASPLALSPFLPCLLSSPVAPLSPLHSSQQINSWSQNSSKSHGSTYSQTKSLQNLVTGSQENESWDSPAVTLTSTTQPSSQIFPPSLTSKASAMPQKPTAYVRPMDGQDQAPFESLELKPLLEEYHEGPNEDVSDLKAKVKAELSKLETPSEPKEETSDDLSDLKAKAKAELSKFEAPSEPIEEMTRSWPPPLTALNTPTKAEPSKFPFPPKVRHPVSARTFDKLEESFLALACVSDDLQLSDSEESGDDQVAMLLSNFISWWPCSSLQSQPKSVASAHSSSSESGSTSDSDSSSDSETESHSSDSEANDPPRAPAPEPEPPTCNKWQLDNWLTKVNPPAVPTESPSDTACGDGREEGKEQERGSSSSNSCQQHPELREPPHKSQVARTPQEALLPTKGSCQKPPAPAKEPLPRQTVGIKRPSKPLLQEGPRRGLKVESEPAPLEVTHQSFRDKPKVKKTVKTKSSDRKYLKPGLQEPSEKKKDKSSHQAKAKAFLDPRHMGDAQARDALSPLPQGQGTTPIRTSSHRPQDLHKEKVPLPLGEKLLSPVRDPPTCECLVVKIDLCHLEKVPQPPRKNGHQRKAETKDLPGVRKQDLKRKVTDTPEEPLAKKKRGEKEETDRKTMKSEKETKSLQSSANKDSGKSKASKPSSETQKKDVLPLLPAVSVAQPAPKSAKMIQKRPKNETDELPAMDNPARNKSNHKDPLFAKHRKMEGNHTEQSKGIKGSAGHVPKPFPVPSFPNGTSKQRRPLLKFEKQHSKEYYIEQAQRLKHKADAMTDKTGKAFQYLEAALLFIEYGIALESDVLEPKSAYSIFSDTIVLIKFIMTLKPFADSSVSSHEKIFAVLRMRCQSILHMAMFGYKKGTAMRYSRLLNDHFKSNLRVIQAPSPGVVRSTGLPSPLSPIPSPAGSVSSQPGSDDSNGIGQNGIGNSTGPTVTVSCHISSVTSSYVNITSYILHAYEIWEKADALARKNK</sequence>
<dbReference type="GO" id="GO:0032783">
    <property type="term" value="C:super elongation complex"/>
    <property type="evidence" value="ECO:0007669"/>
    <property type="project" value="TreeGrafter"/>
</dbReference>
<dbReference type="Pfam" id="PF18876">
    <property type="entry name" value="AFF4_CHD"/>
    <property type="match status" value="1"/>
</dbReference>
<feature type="compositionally biased region" description="Polar residues" evidence="5">
    <location>
        <begin position="710"/>
        <end position="720"/>
    </location>
</feature>
<dbReference type="EMBL" id="VWYE01002176">
    <property type="protein sequence ID" value="NXQ24385.1"/>
    <property type="molecule type" value="Genomic_DNA"/>
</dbReference>
<feature type="compositionally biased region" description="Basic and acidic residues" evidence="5">
    <location>
        <begin position="549"/>
        <end position="559"/>
    </location>
</feature>
<evidence type="ECO:0000313" key="7">
    <source>
        <dbReference type="EMBL" id="NXQ24385.1"/>
    </source>
</evidence>
<feature type="compositionally biased region" description="Pro residues" evidence="5">
    <location>
        <begin position="120"/>
        <end position="131"/>
    </location>
</feature>
<evidence type="ECO:0000313" key="8">
    <source>
        <dbReference type="Proteomes" id="UP000571582"/>
    </source>
</evidence>
<feature type="compositionally biased region" description="Basic and acidic residues" evidence="5">
    <location>
        <begin position="777"/>
        <end position="798"/>
    </location>
</feature>
<comment type="similarity">
    <text evidence="2">Belongs to the AF4 family.</text>
</comment>
<feature type="compositionally biased region" description="Basic and acidic residues" evidence="5">
    <location>
        <begin position="810"/>
        <end position="827"/>
    </location>
</feature>
<keyword evidence="4" id="KW-0539">Nucleus</keyword>
<keyword evidence="8" id="KW-1185">Reference proteome</keyword>
<feature type="compositionally biased region" description="Basic and acidic residues" evidence="5">
    <location>
        <begin position="18"/>
        <end position="35"/>
    </location>
</feature>
<dbReference type="Proteomes" id="UP000571582">
    <property type="component" value="Unassembled WGS sequence"/>
</dbReference>
<feature type="compositionally biased region" description="Basic and acidic residues" evidence="5">
    <location>
        <begin position="690"/>
        <end position="702"/>
    </location>
</feature>
<feature type="compositionally biased region" description="Basic and acidic residues" evidence="5">
    <location>
        <begin position="724"/>
        <end position="733"/>
    </location>
</feature>
<dbReference type="GO" id="GO:0010468">
    <property type="term" value="P:regulation of gene expression"/>
    <property type="evidence" value="ECO:0007669"/>
    <property type="project" value="InterPro"/>
</dbReference>
<dbReference type="Gene3D" id="6.10.250.2670">
    <property type="match status" value="1"/>
</dbReference>
<evidence type="ECO:0000256" key="4">
    <source>
        <dbReference type="ARBA" id="ARBA00023242"/>
    </source>
</evidence>
<feature type="non-terminal residue" evidence="7">
    <location>
        <position position="1170"/>
    </location>
</feature>
<dbReference type="Pfam" id="PF18875">
    <property type="entry name" value="AF4_int"/>
    <property type="match status" value="1"/>
</dbReference>
<feature type="region of interest" description="Disordered" evidence="5">
    <location>
        <begin position="1090"/>
        <end position="1126"/>
    </location>
</feature>
<feature type="compositionally biased region" description="Basic and acidic residues" evidence="5">
    <location>
        <begin position="184"/>
        <end position="193"/>
    </location>
</feature>
<evidence type="ECO:0000259" key="6">
    <source>
        <dbReference type="Pfam" id="PF18876"/>
    </source>
</evidence>
<feature type="compositionally biased region" description="Polar residues" evidence="5">
    <location>
        <begin position="266"/>
        <end position="287"/>
    </location>
</feature>
<feature type="compositionally biased region" description="Polar residues" evidence="5">
    <location>
        <begin position="560"/>
        <end position="569"/>
    </location>
</feature>
<comment type="subcellular location">
    <subcellularLocation>
        <location evidence="1">Nucleus</location>
    </subcellularLocation>
</comment>
<feature type="region of interest" description="Disordered" evidence="5">
    <location>
        <begin position="110"/>
        <end position="197"/>
    </location>
</feature>
<evidence type="ECO:0000256" key="3">
    <source>
        <dbReference type="ARBA" id="ARBA00022553"/>
    </source>
</evidence>
<feature type="domain" description="AF4/FMR2 C-terminal homology" evidence="6">
    <location>
        <begin position="940"/>
        <end position="1170"/>
    </location>
</feature>
<name>A0A7L2BF87_9PASS</name>